<protein>
    <submittedName>
        <fullName evidence="1">Uncharacterized protein</fullName>
    </submittedName>
</protein>
<reference evidence="1" key="1">
    <citation type="journal article" date="2023" name="G3 (Bethesda)">
        <title>A reference genome for the long-term kleptoplast-retaining sea slug Elysia crispata morphotype clarki.</title>
        <authorList>
            <person name="Eastman K.E."/>
            <person name="Pendleton A.L."/>
            <person name="Shaikh M.A."/>
            <person name="Suttiyut T."/>
            <person name="Ogas R."/>
            <person name="Tomko P."/>
            <person name="Gavelis G."/>
            <person name="Widhalm J.R."/>
            <person name="Wisecaver J.H."/>
        </authorList>
    </citation>
    <scope>NUCLEOTIDE SEQUENCE</scope>
    <source>
        <strain evidence="1">ECLA1</strain>
    </source>
</reference>
<proteinExistence type="predicted"/>
<dbReference type="AlphaFoldDB" id="A0AAE1DBZ2"/>
<organism evidence="1 2">
    <name type="scientific">Elysia crispata</name>
    <name type="common">lettuce slug</name>
    <dbReference type="NCBI Taxonomy" id="231223"/>
    <lineage>
        <taxon>Eukaryota</taxon>
        <taxon>Metazoa</taxon>
        <taxon>Spiralia</taxon>
        <taxon>Lophotrochozoa</taxon>
        <taxon>Mollusca</taxon>
        <taxon>Gastropoda</taxon>
        <taxon>Heterobranchia</taxon>
        <taxon>Euthyneura</taxon>
        <taxon>Panpulmonata</taxon>
        <taxon>Sacoglossa</taxon>
        <taxon>Placobranchoidea</taxon>
        <taxon>Plakobranchidae</taxon>
        <taxon>Elysia</taxon>
    </lineage>
</organism>
<dbReference type="EMBL" id="JAWDGP010004349">
    <property type="protein sequence ID" value="KAK3765089.1"/>
    <property type="molecule type" value="Genomic_DNA"/>
</dbReference>
<dbReference type="Proteomes" id="UP001283361">
    <property type="component" value="Unassembled WGS sequence"/>
</dbReference>
<evidence type="ECO:0000313" key="2">
    <source>
        <dbReference type="Proteomes" id="UP001283361"/>
    </source>
</evidence>
<name>A0AAE1DBZ2_9GAST</name>
<accession>A0AAE1DBZ2</accession>
<gene>
    <name evidence="1" type="ORF">RRG08_040820</name>
</gene>
<comment type="caution">
    <text evidence="1">The sequence shown here is derived from an EMBL/GenBank/DDBJ whole genome shotgun (WGS) entry which is preliminary data.</text>
</comment>
<sequence>MKEALDRARRQEEERRRQVALRPWSLMWPEPCPPRKSRPTATNWSVWSPQAASCVEGQSLAMSTSDPRISGPD</sequence>
<evidence type="ECO:0000313" key="1">
    <source>
        <dbReference type="EMBL" id="KAK3765089.1"/>
    </source>
</evidence>
<keyword evidence="2" id="KW-1185">Reference proteome</keyword>